<evidence type="ECO:0000256" key="2">
    <source>
        <dbReference type="ARBA" id="ARBA00022448"/>
    </source>
</evidence>
<evidence type="ECO:0000259" key="13">
    <source>
        <dbReference type="Pfam" id="PF00593"/>
    </source>
</evidence>
<evidence type="ECO:0000256" key="4">
    <source>
        <dbReference type="ARBA" id="ARBA00022692"/>
    </source>
</evidence>
<dbReference type="InterPro" id="IPR012910">
    <property type="entry name" value="Plug_dom"/>
</dbReference>
<evidence type="ECO:0000256" key="11">
    <source>
        <dbReference type="RuleBase" id="RU003357"/>
    </source>
</evidence>
<dbReference type="AlphaFoldDB" id="A0A2S7TAV0"/>
<dbReference type="Proteomes" id="UP000239366">
    <property type="component" value="Unassembled WGS sequence"/>
</dbReference>
<dbReference type="EMBL" id="MQVX01000001">
    <property type="protein sequence ID" value="PQJ16701.1"/>
    <property type="molecule type" value="Genomic_DNA"/>
</dbReference>
<feature type="domain" description="TonB-dependent receptor-like beta-barrel" evidence="13">
    <location>
        <begin position="490"/>
        <end position="981"/>
    </location>
</feature>
<keyword evidence="2 10" id="KW-0813">Transport</keyword>
<reference evidence="16" key="1">
    <citation type="submission" date="2016-11" db="EMBL/GenBank/DDBJ databases">
        <title>Trade-off between light-utilization and light-protection in marine flavobacteria.</title>
        <authorList>
            <person name="Kumagai Y."/>
            <person name="Yoshizawa S."/>
            <person name="Kogure K."/>
        </authorList>
    </citation>
    <scope>NUCLEOTIDE SEQUENCE [LARGE SCALE GENOMIC DNA]</scope>
    <source>
        <strain evidence="16">SG-18</strain>
    </source>
</reference>
<evidence type="ECO:0000256" key="9">
    <source>
        <dbReference type="ARBA" id="ARBA00023237"/>
    </source>
</evidence>
<dbReference type="Gene3D" id="2.40.170.20">
    <property type="entry name" value="TonB-dependent receptor, beta-barrel domain"/>
    <property type="match status" value="1"/>
</dbReference>
<dbReference type="GO" id="GO:0009279">
    <property type="term" value="C:cell outer membrane"/>
    <property type="evidence" value="ECO:0007669"/>
    <property type="project" value="UniProtKB-SubCell"/>
</dbReference>
<evidence type="ECO:0008006" key="17">
    <source>
        <dbReference type="Google" id="ProtNLM"/>
    </source>
</evidence>
<evidence type="ECO:0000313" key="15">
    <source>
        <dbReference type="EMBL" id="PQJ16701.1"/>
    </source>
</evidence>
<feature type="signal peptide" evidence="12">
    <location>
        <begin position="1"/>
        <end position="22"/>
    </location>
</feature>
<dbReference type="SUPFAM" id="SSF56935">
    <property type="entry name" value="Porins"/>
    <property type="match status" value="1"/>
</dbReference>
<dbReference type="InterPro" id="IPR008969">
    <property type="entry name" value="CarboxyPept-like_regulatory"/>
</dbReference>
<dbReference type="Pfam" id="PF00593">
    <property type="entry name" value="TonB_dep_Rec_b-barrel"/>
    <property type="match status" value="1"/>
</dbReference>
<evidence type="ECO:0000256" key="8">
    <source>
        <dbReference type="ARBA" id="ARBA00023170"/>
    </source>
</evidence>
<dbReference type="GO" id="GO:0044718">
    <property type="term" value="P:siderophore transmembrane transport"/>
    <property type="evidence" value="ECO:0007669"/>
    <property type="project" value="TreeGrafter"/>
</dbReference>
<evidence type="ECO:0000259" key="14">
    <source>
        <dbReference type="Pfam" id="PF07715"/>
    </source>
</evidence>
<evidence type="ECO:0000256" key="10">
    <source>
        <dbReference type="PROSITE-ProRule" id="PRU01360"/>
    </source>
</evidence>
<dbReference type="InterPro" id="IPR023997">
    <property type="entry name" value="TonB-dep_OMP_SusC/RagA_CS"/>
</dbReference>
<dbReference type="NCBIfam" id="TIGR04056">
    <property type="entry name" value="OMP_RagA_SusC"/>
    <property type="match status" value="1"/>
</dbReference>
<keyword evidence="3 10" id="KW-1134">Transmembrane beta strand</keyword>
<dbReference type="Gene3D" id="2.60.40.1120">
    <property type="entry name" value="Carboxypeptidase-like, regulatory domain"/>
    <property type="match status" value="1"/>
</dbReference>
<feature type="domain" description="TonB-dependent receptor plug" evidence="14">
    <location>
        <begin position="115"/>
        <end position="223"/>
    </location>
</feature>
<evidence type="ECO:0000256" key="6">
    <source>
        <dbReference type="ARBA" id="ARBA00023077"/>
    </source>
</evidence>
<evidence type="ECO:0000256" key="1">
    <source>
        <dbReference type="ARBA" id="ARBA00004571"/>
    </source>
</evidence>
<dbReference type="PANTHER" id="PTHR30069:SF29">
    <property type="entry name" value="HEMOGLOBIN AND HEMOGLOBIN-HAPTOGLOBIN-BINDING PROTEIN 1-RELATED"/>
    <property type="match status" value="1"/>
</dbReference>
<evidence type="ECO:0000256" key="12">
    <source>
        <dbReference type="SAM" id="SignalP"/>
    </source>
</evidence>
<organism evidence="15 16">
    <name type="scientific">Aureicoccus marinus</name>
    <dbReference type="NCBI Taxonomy" id="754435"/>
    <lineage>
        <taxon>Bacteria</taxon>
        <taxon>Pseudomonadati</taxon>
        <taxon>Bacteroidota</taxon>
        <taxon>Flavobacteriia</taxon>
        <taxon>Flavobacteriales</taxon>
        <taxon>Flavobacteriaceae</taxon>
        <taxon>Aureicoccus</taxon>
    </lineage>
</organism>
<feature type="chain" id="PRO_5015664672" description="SusC/RagA family TonB-linked outer membrane protein" evidence="12">
    <location>
        <begin position="23"/>
        <end position="1019"/>
    </location>
</feature>
<dbReference type="InterPro" id="IPR039426">
    <property type="entry name" value="TonB-dep_rcpt-like"/>
</dbReference>
<dbReference type="PANTHER" id="PTHR30069">
    <property type="entry name" value="TONB-DEPENDENT OUTER MEMBRANE RECEPTOR"/>
    <property type="match status" value="1"/>
</dbReference>
<dbReference type="GO" id="GO:0015344">
    <property type="term" value="F:siderophore uptake transmembrane transporter activity"/>
    <property type="evidence" value="ECO:0007669"/>
    <property type="project" value="TreeGrafter"/>
</dbReference>
<proteinExistence type="inferred from homology"/>
<dbReference type="Pfam" id="PF13715">
    <property type="entry name" value="CarbopepD_reg_2"/>
    <property type="match status" value="1"/>
</dbReference>
<protein>
    <recommendedName>
        <fullName evidence="17">SusC/RagA family TonB-linked outer membrane protein</fullName>
    </recommendedName>
</protein>
<evidence type="ECO:0000256" key="7">
    <source>
        <dbReference type="ARBA" id="ARBA00023136"/>
    </source>
</evidence>
<accession>A0A2S7TAV0</accession>
<dbReference type="OrthoDB" id="9768177at2"/>
<keyword evidence="6 11" id="KW-0798">TonB box</keyword>
<dbReference type="RefSeq" id="WP_105002370.1">
    <property type="nucleotide sequence ID" value="NZ_MQVX01000001.1"/>
</dbReference>
<name>A0A2S7TAV0_9FLAO</name>
<dbReference type="SUPFAM" id="SSF49464">
    <property type="entry name" value="Carboxypeptidase regulatory domain-like"/>
    <property type="match status" value="1"/>
</dbReference>
<gene>
    <name evidence="15" type="ORF">BST99_14100</name>
</gene>
<comment type="caution">
    <text evidence="15">The sequence shown here is derived from an EMBL/GenBank/DDBJ whole genome shotgun (WGS) entry which is preliminary data.</text>
</comment>
<dbReference type="Pfam" id="PF07715">
    <property type="entry name" value="Plug"/>
    <property type="match status" value="1"/>
</dbReference>
<dbReference type="Gene3D" id="2.170.130.10">
    <property type="entry name" value="TonB-dependent receptor, plug domain"/>
    <property type="match status" value="1"/>
</dbReference>
<keyword evidence="9 10" id="KW-0998">Cell outer membrane</keyword>
<keyword evidence="8" id="KW-0675">Receptor</keyword>
<sequence length="1019" mass="111651">MKSKLTRILTPLLVLCVSFAFGQKTITGNVKGQDGLPLPGVSVVEVGTSNGTQTDFDGNYSIRVADGSQLRFTYVGQKTVTRSVGSATVINVTMEDDATRLSEVVVVGYGVGQDKTKVASAVTTVTSETIEARPNASFVQTLQSQAPGLNISTGSGQPGANSTILLRGVTSLSGNIEPLFILDGVPVDEDNFRSINPNDIAQIDVLKDGSASALYGNRGAAGVIVITTKKGRFNSNLEITYRGQSGFTSPQDPNFDIMSTSEIIALERLSGSTNFDTMAADPARSFLVSENTNTNWADIITRTGSTQLHELSLTSGSANASNFTSLSYFEQEGITRRSNLQRFTFRTNFNGKSENGKFNYVTNLTANFSKSNFIQNEGQGFLANPFLVAYLAKPYLRSRNEQGELDIVGLNRDGFDVTPYVSLNNTFLNTSTDEELKLIGSASANYEILPNVTIGGLIGMDYTQINDLNITSPLSIYGQNAPSPDSELKGSQFEQQRRDFQFTSNASVTYENVFNDKHSVEVSGFVEFNQNIFDAFSFTGFGIDPRLEGYNFAPGDLREFPDVDPGDESLTNLQLYYAPTVGSSRTEVTLFSYFGLAKYDYDNKYGLDLSIRRDASSRFNRSNKWGTFWSAAARWNISNEDFLANSTVVDNLKLRASYGTAGNDRITGGRFGGTNLTFNLYGVGGGYNASQGIFATGLANPDLKWETTEQYNVGLDFGFFQRLSGSIDVYRKNTDDLFFATPNTLISTFGSLSKNIGSLRNEGVELALNYKVVNNENLQIELRGNAAINKNEITDLLEGERIEQGRIALEEGRPFNSFYAVRWAGVNPANGLPIYLDADGNPTSEYNPDDRVFVDKSTIPELTGGFGTYINYKGLSLDAFFSFVGDVFRYNNAFGVAEDPSLIGLANMSTTMNNIWTTPGQVTDVPGLAAGSTRNLLTDRYLENASYLRLRNITLAYSLQPDVLEKLPIKRARVYLQGENLITWSAWRGFDPEADALRVQDFFNFPTPRILTLGVDITL</sequence>
<keyword evidence="16" id="KW-1185">Reference proteome</keyword>
<dbReference type="NCBIfam" id="TIGR04057">
    <property type="entry name" value="SusC_RagA_signa"/>
    <property type="match status" value="1"/>
</dbReference>
<evidence type="ECO:0000256" key="5">
    <source>
        <dbReference type="ARBA" id="ARBA00022729"/>
    </source>
</evidence>
<evidence type="ECO:0000256" key="3">
    <source>
        <dbReference type="ARBA" id="ARBA00022452"/>
    </source>
</evidence>
<keyword evidence="5 12" id="KW-0732">Signal</keyword>
<dbReference type="PROSITE" id="PS52016">
    <property type="entry name" value="TONB_DEPENDENT_REC_3"/>
    <property type="match status" value="1"/>
</dbReference>
<comment type="subcellular location">
    <subcellularLocation>
        <location evidence="1 10">Cell outer membrane</location>
        <topology evidence="1 10">Multi-pass membrane protein</topology>
    </subcellularLocation>
</comment>
<dbReference type="InterPro" id="IPR037066">
    <property type="entry name" value="Plug_dom_sf"/>
</dbReference>
<dbReference type="InterPro" id="IPR023996">
    <property type="entry name" value="TonB-dep_OMP_SusC/RagA"/>
</dbReference>
<keyword evidence="7 10" id="KW-0472">Membrane</keyword>
<dbReference type="InterPro" id="IPR000531">
    <property type="entry name" value="Beta-barrel_TonB"/>
</dbReference>
<evidence type="ECO:0000313" key="16">
    <source>
        <dbReference type="Proteomes" id="UP000239366"/>
    </source>
</evidence>
<comment type="similarity">
    <text evidence="10 11">Belongs to the TonB-dependent receptor family.</text>
</comment>
<keyword evidence="4 10" id="KW-0812">Transmembrane</keyword>
<dbReference type="InterPro" id="IPR036942">
    <property type="entry name" value="Beta-barrel_TonB_sf"/>
</dbReference>